<keyword evidence="9" id="KW-1185">Reference proteome</keyword>
<dbReference type="AlphaFoldDB" id="A0A6A6BIQ0"/>
<evidence type="ECO:0000259" key="7">
    <source>
        <dbReference type="Pfam" id="PF01619"/>
    </source>
</evidence>
<keyword evidence="5" id="KW-0285">Flavoprotein</keyword>
<keyword evidence="3 5" id="KW-0560">Oxidoreductase</keyword>
<feature type="compositionally biased region" description="Polar residues" evidence="6">
    <location>
        <begin position="39"/>
        <end position="53"/>
    </location>
</feature>
<evidence type="ECO:0000256" key="2">
    <source>
        <dbReference type="ARBA" id="ARBA00012695"/>
    </source>
</evidence>
<evidence type="ECO:0000256" key="5">
    <source>
        <dbReference type="RuleBase" id="RU364054"/>
    </source>
</evidence>
<feature type="compositionally biased region" description="Basic and acidic residues" evidence="6">
    <location>
        <begin position="54"/>
        <end position="63"/>
    </location>
</feature>
<comment type="catalytic activity">
    <reaction evidence="5">
        <text>L-proline + a quinone = (S)-1-pyrroline-5-carboxylate + a quinol + H(+)</text>
        <dbReference type="Rhea" id="RHEA:23784"/>
        <dbReference type="ChEBI" id="CHEBI:15378"/>
        <dbReference type="ChEBI" id="CHEBI:17388"/>
        <dbReference type="ChEBI" id="CHEBI:24646"/>
        <dbReference type="ChEBI" id="CHEBI:60039"/>
        <dbReference type="ChEBI" id="CHEBI:132124"/>
        <dbReference type="EC" id="1.5.5.2"/>
    </reaction>
</comment>
<dbReference type="GO" id="GO:0071949">
    <property type="term" value="F:FAD binding"/>
    <property type="evidence" value="ECO:0007669"/>
    <property type="project" value="TreeGrafter"/>
</dbReference>
<proteinExistence type="inferred from homology"/>
<feature type="region of interest" description="Disordered" evidence="6">
    <location>
        <begin position="32"/>
        <end position="86"/>
    </location>
</feature>
<evidence type="ECO:0000256" key="4">
    <source>
        <dbReference type="ARBA" id="ARBA00023062"/>
    </source>
</evidence>
<dbReference type="RefSeq" id="XP_033399734.1">
    <property type="nucleotide sequence ID" value="XM_033544003.1"/>
</dbReference>
<keyword evidence="4 5" id="KW-0642">Proline metabolism</keyword>
<reference evidence="8" key="1">
    <citation type="journal article" date="2020" name="Stud. Mycol.">
        <title>101 Dothideomycetes genomes: a test case for predicting lifestyles and emergence of pathogens.</title>
        <authorList>
            <person name="Haridas S."/>
            <person name="Albert R."/>
            <person name="Binder M."/>
            <person name="Bloem J."/>
            <person name="Labutti K."/>
            <person name="Salamov A."/>
            <person name="Andreopoulos B."/>
            <person name="Baker S."/>
            <person name="Barry K."/>
            <person name="Bills G."/>
            <person name="Bluhm B."/>
            <person name="Cannon C."/>
            <person name="Castanera R."/>
            <person name="Culley D."/>
            <person name="Daum C."/>
            <person name="Ezra D."/>
            <person name="Gonzalez J."/>
            <person name="Henrissat B."/>
            <person name="Kuo A."/>
            <person name="Liang C."/>
            <person name="Lipzen A."/>
            <person name="Lutzoni F."/>
            <person name="Magnuson J."/>
            <person name="Mondo S."/>
            <person name="Nolan M."/>
            <person name="Ohm R."/>
            <person name="Pangilinan J."/>
            <person name="Park H.-J."/>
            <person name="Ramirez L."/>
            <person name="Alfaro M."/>
            <person name="Sun H."/>
            <person name="Tritt A."/>
            <person name="Yoshinaga Y."/>
            <person name="Zwiers L.-H."/>
            <person name="Turgeon B."/>
            <person name="Goodwin S."/>
            <person name="Spatafora J."/>
            <person name="Crous P."/>
            <person name="Grigoriev I."/>
        </authorList>
    </citation>
    <scope>NUCLEOTIDE SEQUENCE</scope>
    <source>
        <strain evidence="8">CBS 121167</strain>
    </source>
</reference>
<keyword evidence="5" id="KW-0274">FAD</keyword>
<dbReference type="PANTHER" id="PTHR13914">
    <property type="entry name" value="PROLINE OXIDASE"/>
    <property type="match status" value="1"/>
</dbReference>
<dbReference type="GO" id="GO:0005739">
    <property type="term" value="C:mitochondrion"/>
    <property type="evidence" value="ECO:0007669"/>
    <property type="project" value="TreeGrafter"/>
</dbReference>
<evidence type="ECO:0000256" key="6">
    <source>
        <dbReference type="SAM" id="MobiDB-lite"/>
    </source>
</evidence>
<comment type="cofactor">
    <cofactor evidence="5">
        <name>FAD</name>
        <dbReference type="ChEBI" id="CHEBI:57692"/>
    </cofactor>
</comment>
<dbReference type="Gene3D" id="3.20.20.220">
    <property type="match status" value="1"/>
</dbReference>
<evidence type="ECO:0000256" key="1">
    <source>
        <dbReference type="ARBA" id="ARBA00005869"/>
    </source>
</evidence>
<dbReference type="OrthoDB" id="5464at2759"/>
<evidence type="ECO:0000256" key="3">
    <source>
        <dbReference type="ARBA" id="ARBA00023002"/>
    </source>
</evidence>
<dbReference type="InterPro" id="IPR015659">
    <property type="entry name" value="Proline_oxidase"/>
</dbReference>
<protein>
    <recommendedName>
        <fullName evidence="2 5">Proline dehydrogenase</fullName>
        <ecNumber evidence="2 5">1.5.5.2</ecNumber>
    </recommendedName>
</protein>
<comment type="similarity">
    <text evidence="1 5">Belongs to the proline oxidase family.</text>
</comment>
<dbReference type="GeneID" id="54301500"/>
<dbReference type="SUPFAM" id="SSF51730">
    <property type="entry name" value="FAD-linked oxidoreductase"/>
    <property type="match status" value="1"/>
</dbReference>
<dbReference type="Proteomes" id="UP000799438">
    <property type="component" value="Unassembled WGS sequence"/>
</dbReference>
<dbReference type="GO" id="GO:0010133">
    <property type="term" value="P:L-proline catabolic process to L-glutamate"/>
    <property type="evidence" value="ECO:0007669"/>
    <property type="project" value="TreeGrafter"/>
</dbReference>
<feature type="domain" description="Proline dehydrogenase" evidence="7">
    <location>
        <begin position="283"/>
        <end position="558"/>
    </location>
</feature>
<feature type="compositionally biased region" description="Polar residues" evidence="6">
    <location>
        <begin position="69"/>
        <end position="82"/>
    </location>
</feature>
<organism evidence="8 9">
    <name type="scientific">Aplosporella prunicola CBS 121167</name>
    <dbReference type="NCBI Taxonomy" id="1176127"/>
    <lineage>
        <taxon>Eukaryota</taxon>
        <taxon>Fungi</taxon>
        <taxon>Dikarya</taxon>
        <taxon>Ascomycota</taxon>
        <taxon>Pezizomycotina</taxon>
        <taxon>Dothideomycetes</taxon>
        <taxon>Dothideomycetes incertae sedis</taxon>
        <taxon>Botryosphaeriales</taxon>
        <taxon>Aplosporellaceae</taxon>
        <taxon>Aplosporella</taxon>
    </lineage>
</organism>
<comment type="function">
    <text evidence="5">Converts proline to delta-1-pyrroline-5-carboxylate.</text>
</comment>
<dbReference type="EMBL" id="ML995480">
    <property type="protein sequence ID" value="KAF2144022.1"/>
    <property type="molecule type" value="Genomic_DNA"/>
</dbReference>
<name>A0A6A6BIQ0_9PEZI</name>
<dbReference type="PANTHER" id="PTHR13914:SF30">
    <property type="entry name" value="PROLINE DEHYDROGENASE"/>
    <property type="match status" value="1"/>
</dbReference>
<sequence>MSPGQLQNDVVRTELDSSTWDDIKVLIMPTLDGREKQRQPQYKPSINPLTSRPTDVHHKDAPHYRQWHQCGQKQARTQTPGTKYSYRATPTIRTTPLLIRTLQPLPLSKHHNNGARRVHRSSSKAATVTAAPDLAATQAPLPAAAQAEARTPALAVLPLTSVLRTYLITRVSSSPALWGLSTAILRRMASPSIALMDPDRNPVLHWLLRHTFYAQFCAGENKDQVRRTVAAMKDVGFHGIIVESAIEVLPDGREIPGPDSAATRKEIETWKRNMLETVAIAESGAFVALKWSGLGRYALQLLKSNQPPTPEMAEAIHEVCERAAAKNVALLPGAEHETTNEGIDSWTLDLEAQYNRTEPGYALMYNTYQAYLKSTPAKLARHLAAAQKDGYTLGVKLVRGAYLSSEPRNSIWSTKEETDRAYNGLAEALLQRQYGSALKPADDAASKQLPPIAVIIATHNAESVRKVQRLRNEQAAEGRSRVRLAYAQLQGMADEVGCELIKSKKSASLAQETSAYGPLWRKVDIPNAFKCMPWGTTGECLQYLLRRASENKDAATRTEGTRRAMGAELKRRLKAAMWLA</sequence>
<dbReference type="GO" id="GO:0004657">
    <property type="term" value="F:proline dehydrogenase activity"/>
    <property type="evidence" value="ECO:0007669"/>
    <property type="project" value="UniProtKB-EC"/>
</dbReference>
<evidence type="ECO:0000313" key="8">
    <source>
        <dbReference type="EMBL" id="KAF2144022.1"/>
    </source>
</evidence>
<accession>A0A6A6BIQ0</accession>
<dbReference type="InterPro" id="IPR029041">
    <property type="entry name" value="FAD-linked_oxidoreductase-like"/>
</dbReference>
<dbReference type="Pfam" id="PF01619">
    <property type="entry name" value="Pro_dh"/>
    <property type="match status" value="1"/>
</dbReference>
<gene>
    <name evidence="8" type="ORF">K452DRAFT_316793</name>
</gene>
<dbReference type="EC" id="1.5.5.2" evidence="2 5"/>
<evidence type="ECO:0000313" key="9">
    <source>
        <dbReference type="Proteomes" id="UP000799438"/>
    </source>
</evidence>
<dbReference type="InterPro" id="IPR002872">
    <property type="entry name" value="Proline_DH_dom"/>
</dbReference>